<feature type="compositionally biased region" description="Polar residues" evidence="1">
    <location>
        <begin position="1"/>
        <end position="16"/>
    </location>
</feature>
<feature type="compositionally biased region" description="Polar residues" evidence="1">
    <location>
        <begin position="55"/>
        <end position="67"/>
    </location>
</feature>
<dbReference type="RefSeq" id="YP_001426995.1">
    <property type="nucleotide sequence ID" value="NC_008724.1"/>
</dbReference>
<evidence type="ECO:0000313" key="3">
    <source>
        <dbReference type="Proteomes" id="UP000202420"/>
    </source>
</evidence>
<dbReference type="EMBL" id="EF101928">
    <property type="protein sequence ID" value="ABT16648.1"/>
    <property type="molecule type" value="Genomic_DNA"/>
</dbReference>
<feature type="compositionally biased region" description="Basic residues" evidence="1">
    <location>
        <begin position="27"/>
        <end position="53"/>
    </location>
</feature>
<dbReference type="GeneID" id="5470689"/>
<dbReference type="KEGG" id="vg:5470689"/>
<organism evidence="2 3">
    <name type="scientific">Chlorovirus heliozoae</name>
    <dbReference type="NCBI Taxonomy" id="322019"/>
    <lineage>
        <taxon>Viruses</taxon>
        <taxon>Varidnaviria</taxon>
        <taxon>Bamfordvirae</taxon>
        <taxon>Nucleocytoviricota</taxon>
        <taxon>Megaviricetes</taxon>
        <taxon>Algavirales</taxon>
        <taxon>Phycodnaviridae</taxon>
        <taxon>Chlorovirus</taxon>
    </lineage>
</organism>
<protein>
    <submittedName>
        <fullName evidence="2">Uncharacterized protein z514L</fullName>
    </submittedName>
</protein>
<sequence>MHLPNMTNCPTASRPKTSGRPRLPWQKSRRSAPKQTLHFKRPRRCGFRRKKVPRTASSRVRLTNMPR</sequence>
<reference evidence="2 3" key="1">
    <citation type="submission" date="2006-09" db="EMBL/GenBank/DDBJ databases">
        <title>Sequence and annotation of the 288-kb ATCV-1 virus that infects an endosymbiotic Chlorella strain of the heliozoon Acanthocystis turfacea.</title>
        <authorList>
            <person name="Fitzgerald L.A."/>
            <person name="Graves M.V."/>
            <person name="Li X."/>
            <person name="Pfitzner A.J.P."/>
            <person name="Hartigan J."/>
            <person name="Van Etten J.L."/>
        </authorList>
    </citation>
    <scope>NUCLEOTIDE SEQUENCE [LARGE SCALE GENOMIC DNA]</scope>
    <source>
        <strain evidence="2 3">ATCV-1</strain>
    </source>
</reference>
<evidence type="ECO:0000313" key="2">
    <source>
        <dbReference type="EMBL" id="ABT16648.1"/>
    </source>
</evidence>
<gene>
    <name evidence="2" type="primary">z514L</name>
    <name evidence="2" type="ORF">ATCV1_z514L</name>
</gene>
<proteinExistence type="predicted"/>
<dbReference type="Proteomes" id="UP000202420">
    <property type="component" value="Segment"/>
</dbReference>
<name>A7K9C4_9PHYC</name>
<evidence type="ECO:0000256" key="1">
    <source>
        <dbReference type="SAM" id="MobiDB-lite"/>
    </source>
</evidence>
<accession>A7K9C4</accession>
<keyword evidence="3" id="KW-1185">Reference proteome</keyword>
<feature type="region of interest" description="Disordered" evidence="1">
    <location>
        <begin position="1"/>
        <end position="67"/>
    </location>
</feature>